<dbReference type="InterPro" id="IPR029069">
    <property type="entry name" value="HotDog_dom_sf"/>
</dbReference>
<name>A0A1F4TK75_UNCSA</name>
<proteinExistence type="inferred from homology"/>
<comment type="caution">
    <text evidence="4">The sequence shown here is derived from an EMBL/GenBank/DDBJ whole genome shotgun (WGS) entry which is preliminary data.</text>
</comment>
<evidence type="ECO:0000256" key="1">
    <source>
        <dbReference type="ARBA" id="ARBA00005953"/>
    </source>
</evidence>
<sequence length="127" mass="14519">MKHSFTQRIIYQDTDAEGVVYYANYLGFFERGRMELLRQRGIALTEMKEKNDILFAINKVECDYLAPAKLEDKITITTEIIETGKVRIVFKQEALLDEKVLVSAKITACSLSAKDFRPVRLPTALAK</sequence>
<dbReference type="GO" id="GO:0047617">
    <property type="term" value="F:fatty acyl-CoA hydrolase activity"/>
    <property type="evidence" value="ECO:0007669"/>
    <property type="project" value="TreeGrafter"/>
</dbReference>
<dbReference type="Pfam" id="PF03061">
    <property type="entry name" value="4HBT"/>
    <property type="match status" value="1"/>
</dbReference>
<evidence type="ECO:0000256" key="2">
    <source>
        <dbReference type="ARBA" id="ARBA00022801"/>
    </source>
</evidence>
<reference evidence="4 5" key="1">
    <citation type="journal article" date="2016" name="Nat. Commun.">
        <title>Thousands of microbial genomes shed light on interconnected biogeochemical processes in an aquifer system.</title>
        <authorList>
            <person name="Anantharaman K."/>
            <person name="Brown C.T."/>
            <person name="Hug L.A."/>
            <person name="Sharon I."/>
            <person name="Castelle C.J."/>
            <person name="Probst A.J."/>
            <person name="Thomas B.C."/>
            <person name="Singh A."/>
            <person name="Wilkins M.J."/>
            <person name="Karaoz U."/>
            <person name="Brodie E.L."/>
            <person name="Williams K.H."/>
            <person name="Hubbard S.S."/>
            <person name="Banfield J.F."/>
        </authorList>
    </citation>
    <scope>NUCLEOTIDE SEQUENCE [LARGE SCALE GENOMIC DNA]</scope>
</reference>
<keyword evidence="2" id="KW-0378">Hydrolase</keyword>
<dbReference type="SUPFAM" id="SSF54637">
    <property type="entry name" value="Thioesterase/thiol ester dehydrase-isomerase"/>
    <property type="match status" value="1"/>
</dbReference>
<dbReference type="AlphaFoldDB" id="A0A1F4TK75"/>
<dbReference type="CDD" id="cd00586">
    <property type="entry name" value="4HBT"/>
    <property type="match status" value="1"/>
</dbReference>
<evidence type="ECO:0000259" key="3">
    <source>
        <dbReference type="Pfam" id="PF03061"/>
    </source>
</evidence>
<dbReference type="Proteomes" id="UP000177309">
    <property type="component" value="Unassembled WGS sequence"/>
</dbReference>
<organism evidence="4 5">
    <name type="scientific">candidate division WOR-1 bacterium RIFOXYC2_FULL_41_25</name>
    <dbReference type="NCBI Taxonomy" id="1802586"/>
    <lineage>
        <taxon>Bacteria</taxon>
        <taxon>Bacillati</taxon>
        <taxon>Saganbacteria</taxon>
    </lineage>
</organism>
<dbReference type="NCBIfam" id="TIGR00051">
    <property type="entry name" value="YbgC/FadM family acyl-CoA thioesterase"/>
    <property type="match status" value="1"/>
</dbReference>
<accession>A0A1F4TK75</accession>
<dbReference type="InterPro" id="IPR050563">
    <property type="entry name" value="4-hydroxybenzoyl-CoA_TE"/>
</dbReference>
<dbReference type="PANTHER" id="PTHR31793:SF37">
    <property type="entry name" value="ACYL-COA THIOESTER HYDROLASE YBGC"/>
    <property type="match status" value="1"/>
</dbReference>
<evidence type="ECO:0000313" key="5">
    <source>
        <dbReference type="Proteomes" id="UP000177309"/>
    </source>
</evidence>
<feature type="domain" description="Thioesterase" evidence="3">
    <location>
        <begin position="18"/>
        <end position="98"/>
    </location>
</feature>
<dbReference type="PIRSF" id="PIRSF003230">
    <property type="entry name" value="YbgC"/>
    <property type="match status" value="1"/>
</dbReference>
<evidence type="ECO:0000313" key="4">
    <source>
        <dbReference type="EMBL" id="OGC33131.1"/>
    </source>
</evidence>
<protein>
    <recommendedName>
        <fullName evidence="3">Thioesterase domain-containing protein</fullName>
    </recommendedName>
</protein>
<dbReference type="EMBL" id="MEUI01000040">
    <property type="protein sequence ID" value="OGC33131.1"/>
    <property type="molecule type" value="Genomic_DNA"/>
</dbReference>
<gene>
    <name evidence="4" type="ORF">A2462_08680</name>
</gene>
<dbReference type="InterPro" id="IPR006684">
    <property type="entry name" value="YbgC/YbaW"/>
</dbReference>
<dbReference type="PANTHER" id="PTHR31793">
    <property type="entry name" value="4-HYDROXYBENZOYL-COA THIOESTERASE FAMILY MEMBER"/>
    <property type="match status" value="1"/>
</dbReference>
<dbReference type="InterPro" id="IPR006683">
    <property type="entry name" value="Thioestr_dom"/>
</dbReference>
<dbReference type="Gene3D" id="3.10.129.10">
    <property type="entry name" value="Hotdog Thioesterase"/>
    <property type="match status" value="1"/>
</dbReference>
<comment type="similarity">
    <text evidence="1">Belongs to the 4-hydroxybenzoyl-CoA thioesterase family.</text>
</comment>